<keyword evidence="3" id="KW-1185">Reference proteome</keyword>
<feature type="compositionally biased region" description="Polar residues" evidence="1">
    <location>
        <begin position="14"/>
        <end position="29"/>
    </location>
</feature>
<evidence type="ECO:0000313" key="2">
    <source>
        <dbReference type="EMBL" id="MBB5713988.1"/>
    </source>
</evidence>
<accession>A0A7W9BB78</accession>
<organism evidence="2 3">
    <name type="scientific">Sphingomonas aerophila</name>
    <dbReference type="NCBI Taxonomy" id="1344948"/>
    <lineage>
        <taxon>Bacteria</taxon>
        <taxon>Pseudomonadati</taxon>
        <taxon>Pseudomonadota</taxon>
        <taxon>Alphaproteobacteria</taxon>
        <taxon>Sphingomonadales</taxon>
        <taxon>Sphingomonadaceae</taxon>
        <taxon>Sphingomonas</taxon>
    </lineage>
</organism>
<evidence type="ECO:0000256" key="1">
    <source>
        <dbReference type="SAM" id="MobiDB-lite"/>
    </source>
</evidence>
<protein>
    <submittedName>
        <fullName evidence="2">Uncharacterized protein</fullName>
    </submittedName>
</protein>
<dbReference type="AlphaFoldDB" id="A0A7W9BB78"/>
<reference evidence="2 3" key="1">
    <citation type="submission" date="2020-08" db="EMBL/GenBank/DDBJ databases">
        <title>Genomic Encyclopedia of Type Strains, Phase IV (KMG-IV): sequencing the most valuable type-strain genomes for metagenomic binning, comparative biology and taxonomic classification.</title>
        <authorList>
            <person name="Goeker M."/>
        </authorList>
    </citation>
    <scope>NUCLEOTIDE SEQUENCE [LARGE SCALE GENOMIC DNA]</scope>
    <source>
        <strain evidence="2 3">DSM 100044</strain>
    </source>
</reference>
<gene>
    <name evidence="2" type="ORF">FHS94_000811</name>
</gene>
<dbReference type="Proteomes" id="UP000546200">
    <property type="component" value="Unassembled WGS sequence"/>
</dbReference>
<sequence>MTAQADGSAAAPTRNETSAATRTDRTPQASADFVGGCRAGALPAARMASPGKRAGTSGPDGLAWNASRGTGSETMAGHVGYVVSVTVTEGQL</sequence>
<feature type="region of interest" description="Disordered" evidence="1">
    <location>
        <begin position="1"/>
        <end position="74"/>
    </location>
</feature>
<comment type="caution">
    <text evidence="2">The sequence shown here is derived from an EMBL/GenBank/DDBJ whole genome shotgun (WGS) entry which is preliminary data.</text>
</comment>
<evidence type="ECO:0000313" key="3">
    <source>
        <dbReference type="Proteomes" id="UP000546200"/>
    </source>
</evidence>
<dbReference type="EMBL" id="JACIJK010000002">
    <property type="protein sequence ID" value="MBB5713988.1"/>
    <property type="molecule type" value="Genomic_DNA"/>
</dbReference>
<name>A0A7W9BB78_9SPHN</name>
<proteinExistence type="predicted"/>